<reference evidence="3 4" key="1">
    <citation type="submission" date="2018-04" db="EMBL/GenBank/DDBJ databases">
        <title>Genomic Encyclopedia of Archaeal and Bacterial Type Strains, Phase II (KMG-II): from individual species to whole genera.</title>
        <authorList>
            <person name="Goeker M."/>
        </authorList>
    </citation>
    <scope>NUCLEOTIDE SEQUENCE [LARGE SCALE GENOMIC DNA]</scope>
    <source>
        <strain evidence="3 4">DSM 100162</strain>
    </source>
</reference>
<name>A0A2T5YEZ6_9BACT</name>
<accession>A0A2T5YEZ6</accession>
<dbReference type="SUPFAM" id="SSF54427">
    <property type="entry name" value="NTF2-like"/>
    <property type="match status" value="1"/>
</dbReference>
<dbReference type="Gene3D" id="3.10.450.50">
    <property type="match status" value="1"/>
</dbReference>
<dbReference type="EMBL" id="QBKI01000008">
    <property type="protein sequence ID" value="PTX15294.1"/>
    <property type="molecule type" value="Genomic_DNA"/>
</dbReference>
<feature type="domain" description="DUF4440" evidence="2">
    <location>
        <begin position="32"/>
        <end position="141"/>
    </location>
</feature>
<dbReference type="Proteomes" id="UP000244225">
    <property type="component" value="Unassembled WGS sequence"/>
</dbReference>
<dbReference type="InterPro" id="IPR032710">
    <property type="entry name" value="NTF2-like_dom_sf"/>
</dbReference>
<evidence type="ECO:0000313" key="4">
    <source>
        <dbReference type="Proteomes" id="UP000244225"/>
    </source>
</evidence>
<dbReference type="GO" id="GO:0016853">
    <property type="term" value="F:isomerase activity"/>
    <property type="evidence" value="ECO:0007669"/>
    <property type="project" value="UniProtKB-KW"/>
</dbReference>
<feature type="signal peptide" evidence="1">
    <location>
        <begin position="1"/>
        <end position="19"/>
    </location>
</feature>
<dbReference type="Pfam" id="PF14534">
    <property type="entry name" value="DUF4440"/>
    <property type="match status" value="1"/>
</dbReference>
<sequence>MKYALLFILTFLFLSSALAQQDNLNATLQAEIKALDQAHAMAILNGDALALDSLMDDEVTVNHPTNRIVKEKQELLDLIKQGVIRYTSFERTPETFLFFDDMVVVMGSEIVVPAKGAPNAEKRIQRRYTNIWMKKDGRWRLTVRHANNVCPTL</sequence>
<protein>
    <submittedName>
        <fullName evidence="3">Ketosteroid isomerase-like protein</fullName>
    </submittedName>
</protein>
<organism evidence="3 4">
    <name type="scientific">Pontibacter mucosus</name>
    <dbReference type="NCBI Taxonomy" id="1649266"/>
    <lineage>
        <taxon>Bacteria</taxon>
        <taxon>Pseudomonadati</taxon>
        <taxon>Bacteroidota</taxon>
        <taxon>Cytophagia</taxon>
        <taxon>Cytophagales</taxon>
        <taxon>Hymenobacteraceae</taxon>
        <taxon>Pontibacter</taxon>
    </lineage>
</organism>
<evidence type="ECO:0000259" key="2">
    <source>
        <dbReference type="Pfam" id="PF14534"/>
    </source>
</evidence>
<proteinExistence type="predicted"/>
<keyword evidence="4" id="KW-1185">Reference proteome</keyword>
<dbReference type="InterPro" id="IPR027843">
    <property type="entry name" value="DUF4440"/>
</dbReference>
<dbReference type="AlphaFoldDB" id="A0A2T5YEZ6"/>
<dbReference type="RefSeq" id="WP_108212846.1">
    <property type="nucleotide sequence ID" value="NZ_QBKI01000008.1"/>
</dbReference>
<gene>
    <name evidence="3" type="ORF">C8N40_108186</name>
</gene>
<feature type="chain" id="PRO_5015681355" evidence="1">
    <location>
        <begin position="20"/>
        <end position="153"/>
    </location>
</feature>
<evidence type="ECO:0000256" key="1">
    <source>
        <dbReference type="SAM" id="SignalP"/>
    </source>
</evidence>
<comment type="caution">
    <text evidence="3">The sequence shown here is derived from an EMBL/GenBank/DDBJ whole genome shotgun (WGS) entry which is preliminary data.</text>
</comment>
<keyword evidence="3" id="KW-0413">Isomerase</keyword>
<dbReference type="OrthoDB" id="1442122at2"/>
<evidence type="ECO:0000313" key="3">
    <source>
        <dbReference type="EMBL" id="PTX15294.1"/>
    </source>
</evidence>
<keyword evidence="1" id="KW-0732">Signal</keyword>